<comment type="caution">
    <text evidence="1">The sequence shown here is derived from an EMBL/GenBank/DDBJ whole genome shotgun (WGS) entry which is preliminary data.</text>
</comment>
<sequence length="110" mass="13320">MRSNLSTESLPPPGWLRHYNQTAWKGRTFSRRAVYSIRCVIQEMNWKMTYMTVICYQTNYQDQVRNKHGKSNNASFFTKYYLHFINKNLYVCTLKWMEPSALAKNFRYKK</sequence>
<evidence type="ECO:0000313" key="1">
    <source>
        <dbReference type="EMBL" id="MED6270740.1"/>
    </source>
</evidence>
<reference evidence="1 2" key="1">
    <citation type="submission" date="2021-06" db="EMBL/GenBank/DDBJ databases">
        <authorList>
            <person name="Palmer J.M."/>
        </authorList>
    </citation>
    <scope>NUCLEOTIDE SEQUENCE [LARGE SCALE GENOMIC DNA]</scope>
    <source>
        <strain evidence="1 2">CL_MEX2019</strain>
        <tissue evidence="1">Muscle</tissue>
    </source>
</reference>
<keyword evidence="2" id="KW-1185">Reference proteome</keyword>
<name>A0ABU7D8E4_9TELE</name>
<proteinExistence type="predicted"/>
<dbReference type="Proteomes" id="UP001352852">
    <property type="component" value="Unassembled WGS sequence"/>
</dbReference>
<evidence type="ECO:0000313" key="2">
    <source>
        <dbReference type="Proteomes" id="UP001352852"/>
    </source>
</evidence>
<protein>
    <submittedName>
        <fullName evidence="1">Uncharacterized protein</fullName>
    </submittedName>
</protein>
<gene>
    <name evidence="1" type="ORF">CHARACLAT_013388</name>
</gene>
<dbReference type="EMBL" id="JAHUTJ010017356">
    <property type="protein sequence ID" value="MED6270740.1"/>
    <property type="molecule type" value="Genomic_DNA"/>
</dbReference>
<accession>A0ABU7D8E4</accession>
<organism evidence="1 2">
    <name type="scientific">Characodon lateralis</name>
    <dbReference type="NCBI Taxonomy" id="208331"/>
    <lineage>
        <taxon>Eukaryota</taxon>
        <taxon>Metazoa</taxon>
        <taxon>Chordata</taxon>
        <taxon>Craniata</taxon>
        <taxon>Vertebrata</taxon>
        <taxon>Euteleostomi</taxon>
        <taxon>Actinopterygii</taxon>
        <taxon>Neopterygii</taxon>
        <taxon>Teleostei</taxon>
        <taxon>Neoteleostei</taxon>
        <taxon>Acanthomorphata</taxon>
        <taxon>Ovalentaria</taxon>
        <taxon>Atherinomorphae</taxon>
        <taxon>Cyprinodontiformes</taxon>
        <taxon>Goodeidae</taxon>
        <taxon>Characodon</taxon>
    </lineage>
</organism>